<evidence type="ECO:0000256" key="1">
    <source>
        <dbReference type="ARBA" id="ARBA00006328"/>
    </source>
</evidence>
<name>A0A9Q8WA26_9PEZI</name>
<dbReference type="GeneID" id="73351651"/>
<dbReference type="Gene3D" id="3.90.25.10">
    <property type="entry name" value="UDP-galactose 4-epimerase, domain 1"/>
    <property type="match status" value="1"/>
</dbReference>
<organism evidence="4 5">
    <name type="scientific">Colletotrichum lupini</name>
    <dbReference type="NCBI Taxonomy" id="145971"/>
    <lineage>
        <taxon>Eukaryota</taxon>
        <taxon>Fungi</taxon>
        <taxon>Dikarya</taxon>
        <taxon>Ascomycota</taxon>
        <taxon>Pezizomycotina</taxon>
        <taxon>Sordariomycetes</taxon>
        <taxon>Hypocreomycetidae</taxon>
        <taxon>Glomerellales</taxon>
        <taxon>Glomerellaceae</taxon>
        <taxon>Colletotrichum</taxon>
        <taxon>Colletotrichum acutatum species complex</taxon>
    </lineage>
</organism>
<evidence type="ECO:0000256" key="2">
    <source>
        <dbReference type="ARBA" id="ARBA00022857"/>
    </source>
</evidence>
<dbReference type="InterPro" id="IPR051164">
    <property type="entry name" value="NmrA-like_oxidored"/>
</dbReference>
<dbReference type="SUPFAM" id="SSF51735">
    <property type="entry name" value="NAD(P)-binding Rossmann-fold domains"/>
    <property type="match status" value="1"/>
</dbReference>
<dbReference type="RefSeq" id="XP_049137865.1">
    <property type="nucleotide sequence ID" value="XM_049296641.1"/>
</dbReference>
<dbReference type="InterPro" id="IPR036291">
    <property type="entry name" value="NAD(P)-bd_dom_sf"/>
</dbReference>
<dbReference type="PANTHER" id="PTHR42748:SF26">
    <property type="entry name" value="NMRA-LIKE DOMAIN-CONTAINING PROTEIN"/>
    <property type="match status" value="1"/>
</dbReference>
<evidence type="ECO:0000259" key="3">
    <source>
        <dbReference type="Pfam" id="PF05368"/>
    </source>
</evidence>
<dbReference type="Proteomes" id="UP000830671">
    <property type="component" value="Chromosome 10"/>
</dbReference>
<reference evidence="4" key="1">
    <citation type="journal article" date="2021" name="Mol. Plant Microbe Interact.">
        <title>Complete Genome Sequence of the Plant-Pathogenic Fungus Colletotrichum lupini.</title>
        <authorList>
            <person name="Baroncelli R."/>
            <person name="Pensec F."/>
            <person name="Da Lio D."/>
            <person name="Boufleur T."/>
            <person name="Vicente I."/>
            <person name="Sarrocco S."/>
            <person name="Picot A."/>
            <person name="Baraldi E."/>
            <person name="Sukno S."/>
            <person name="Thon M."/>
            <person name="Le Floch G."/>
        </authorList>
    </citation>
    <scope>NUCLEOTIDE SEQUENCE</scope>
    <source>
        <strain evidence="4">IMI 504893</strain>
    </source>
</reference>
<gene>
    <name evidence="4" type="ORF">CLUP02_17736</name>
</gene>
<dbReference type="AlphaFoldDB" id="A0A9Q8WA26"/>
<dbReference type="KEGG" id="clup:CLUP02_17736"/>
<evidence type="ECO:0000313" key="4">
    <source>
        <dbReference type="EMBL" id="UQC76223.1"/>
    </source>
</evidence>
<proteinExistence type="inferred from homology"/>
<accession>A0A9Q8WA26</accession>
<dbReference type="EMBL" id="CP019472">
    <property type="protein sequence ID" value="UQC76223.1"/>
    <property type="molecule type" value="Genomic_DNA"/>
</dbReference>
<dbReference type="PANTHER" id="PTHR42748">
    <property type="entry name" value="NITROGEN METABOLITE REPRESSION PROTEIN NMRA FAMILY MEMBER"/>
    <property type="match status" value="1"/>
</dbReference>
<dbReference type="InterPro" id="IPR008030">
    <property type="entry name" value="NmrA-like"/>
</dbReference>
<dbReference type="GO" id="GO:0005634">
    <property type="term" value="C:nucleus"/>
    <property type="evidence" value="ECO:0007669"/>
    <property type="project" value="TreeGrafter"/>
</dbReference>
<keyword evidence="2" id="KW-0521">NADP</keyword>
<dbReference type="Gene3D" id="3.40.50.720">
    <property type="entry name" value="NAD(P)-binding Rossmann-like Domain"/>
    <property type="match status" value="1"/>
</dbReference>
<keyword evidence="5" id="KW-1185">Reference proteome</keyword>
<protein>
    <submittedName>
        <fullName evidence="4">NmrA-like family protein</fullName>
    </submittedName>
</protein>
<comment type="similarity">
    <text evidence="1">Belongs to the NmrA-type oxidoreductase family.</text>
</comment>
<dbReference type="Pfam" id="PF05368">
    <property type="entry name" value="NmrA"/>
    <property type="match status" value="1"/>
</dbReference>
<evidence type="ECO:0000313" key="5">
    <source>
        <dbReference type="Proteomes" id="UP000830671"/>
    </source>
</evidence>
<feature type="domain" description="NmrA-like" evidence="3">
    <location>
        <begin position="74"/>
        <end position="398"/>
    </location>
</feature>
<sequence>MSCRGRPLFRFERYVRAAPVRYDPFLSAAKPTMVSAPDRHRHVRLSWFHHVTIPPVNSPPLSLCHGPTLMTMSQKLIVVVGATGNQGGSVARRFLAAGYRVRALTRDTKSTSATALSTLGSDVELVSADLEDAASIEEAFKDANVIFSVTNYWEPFFRPDCRMKAQEQGISCRKFAYDVELRQGRNIVDAAAKTVDSLDKNGFLVSTLSHAEKCSGGKFKELYHFDSKAEVFPGYVNEKYPELAAKMSCIHTGYFYTSYNILPNSYFGKNSDGTFTMAFTTSPDKPVPHFSPVDDMGNFTYAVSQMPPGKAYMAEGTTATWPQFLETWAKVNGVQASYKQITPEEMIEATGERDTGLEVAYMFSYSSDPGYDGGMDLLTAADLQKAGIDCPMTTWEEWSKKNDWSPVLDK</sequence>